<feature type="transmembrane region" description="Helical" evidence="1">
    <location>
        <begin position="61"/>
        <end position="85"/>
    </location>
</feature>
<dbReference type="AlphaFoldDB" id="A0AA36C9A5"/>
<dbReference type="Proteomes" id="UP001177023">
    <property type="component" value="Unassembled WGS sequence"/>
</dbReference>
<accession>A0AA36C9A5</accession>
<dbReference type="EMBL" id="CATQJA010000816">
    <property type="protein sequence ID" value="CAJ0564178.1"/>
    <property type="molecule type" value="Genomic_DNA"/>
</dbReference>
<evidence type="ECO:0000313" key="2">
    <source>
        <dbReference type="EMBL" id="CAJ0564178.1"/>
    </source>
</evidence>
<name>A0AA36C9A5_9BILA</name>
<evidence type="ECO:0000313" key="3">
    <source>
        <dbReference type="Proteomes" id="UP001177023"/>
    </source>
</evidence>
<sequence>MVMTHCCCCSVIVWCYVFLFFDGIAGLLFAVKHFDLNWFDLKERAQGAHWDVMGGGKCMDLGLGSIGIAIEMSLLVIVAIAFVGLCLRKSLLLLPYLIFKLLIVGLTIYMLVQYSLHYDQCKTLLFASIVALLFSLMTYSVVLNAFRVIKYQYHEVAGGRYP</sequence>
<keyword evidence="1" id="KW-0812">Transmembrane</keyword>
<feature type="transmembrane region" description="Helical" evidence="1">
    <location>
        <begin position="124"/>
        <end position="146"/>
    </location>
</feature>
<evidence type="ECO:0000256" key="1">
    <source>
        <dbReference type="SAM" id="Phobius"/>
    </source>
</evidence>
<gene>
    <name evidence="2" type="ORF">MSPICULIGERA_LOCUS2864</name>
</gene>
<reference evidence="2" key="1">
    <citation type="submission" date="2023-06" db="EMBL/GenBank/DDBJ databases">
        <authorList>
            <person name="Delattre M."/>
        </authorList>
    </citation>
    <scope>NUCLEOTIDE SEQUENCE</scope>
    <source>
        <strain evidence="2">AF72</strain>
    </source>
</reference>
<keyword evidence="3" id="KW-1185">Reference proteome</keyword>
<feature type="transmembrane region" description="Helical" evidence="1">
    <location>
        <begin position="92"/>
        <end position="112"/>
    </location>
</feature>
<keyword evidence="1" id="KW-0472">Membrane</keyword>
<comment type="caution">
    <text evidence="2">The sequence shown here is derived from an EMBL/GenBank/DDBJ whole genome shotgun (WGS) entry which is preliminary data.</text>
</comment>
<feature type="non-terminal residue" evidence="2">
    <location>
        <position position="1"/>
    </location>
</feature>
<proteinExistence type="predicted"/>
<keyword evidence="1" id="KW-1133">Transmembrane helix</keyword>
<protein>
    <submittedName>
        <fullName evidence="2">Uncharacterized protein</fullName>
    </submittedName>
</protein>
<organism evidence="2 3">
    <name type="scientific">Mesorhabditis spiculigera</name>
    <dbReference type="NCBI Taxonomy" id="96644"/>
    <lineage>
        <taxon>Eukaryota</taxon>
        <taxon>Metazoa</taxon>
        <taxon>Ecdysozoa</taxon>
        <taxon>Nematoda</taxon>
        <taxon>Chromadorea</taxon>
        <taxon>Rhabditida</taxon>
        <taxon>Rhabditina</taxon>
        <taxon>Rhabditomorpha</taxon>
        <taxon>Rhabditoidea</taxon>
        <taxon>Rhabditidae</taxon>
        <taxon>Mesorhabditinae</taxon>
        <taxon>Mesorhabditis</taxon>
    </lineage>
</organism>